<evidence type="ECO:0000256" key="7">
    <source>
        <dbReference type="RuleBase" id="RU004464"/>
    </source>
</evidence>
<dbReference type="PANTHER" id="PTHR11995:SF14">
    <property type="entry name" value="NADH DEHYDROGENASE [UBIQUINONE] IRON-SULFUR PROTEIN 7, MITOCHONDRIAL"/>
    <property type="match status" value="1"/>
</dbReference>
<dbReference type="NCBIfam" id="NF005012">
    <property type="entry name" value="PRK06411.1"/>
    <property type="match status" value="1"/>
</dbReference>
<dbReference type="InterPro" id="IPR006137">
    <property type="entry name" value="NADH_UbQ_OxRdtase-like_20kDa"/>
</dbReference>
<dbReference type="EMBL" id="LR593887">
    <property type="protein sequence ID" value="VTS00243.1"/>
    <property type="molecule type" value="Genomic_DNA"/>
</dbReference>
<comment type="catalytic activity">
    <reaction evidence="6">
        <text>a quinone + NADH + 5 H(+)(in) = a quinol + NAD(+) + 4 H(+)(out)</text>
        <dbReference type="Rhea" id="RHEA:57888"/>
        <dbReference type="ChEBI" id="CHEBI:15378"/>
        <dbReference type="ChEBI" id="CHEBI:24646"/>
        <dbReference type="ChEBI" id="CHEBI:57540"/>
        <dbReference type="ChEBI" id="CHEBI:57945"/>
        <dbReference type="ChEBI" id="CHEBI:132124"/>
    </reaction>
</comment>
<feature type="domain" description="NADH:ubiquinone oxidoreductase-like 20kDa subunit" evidence="8">
    <location>
        <begin position="38"/>
        <end position="148"/>
    </location>
</feature>
<evidence type="ECO:0000259" key="8">
    <source>
        <dbReference type="Pfam" id="PF01058"/>
    </source>
</evidence>
<comment type="function">
    <text evidence="6">NDH-1 shuttles electrons from NADH, via FMN and iron-sulfur (Fe-S) centers, to quinones in the respiratory chain. The immediate electron acceptor for the enzyme in this species is believed to be ubiquinone. Couples the redox reaction to proton translocation (for every two electrons transferred, four hydrogen ions are translocated across the cytoplasmic membrane), and thus conserves the redox energy in a proton gradient.</text>
</comment>
<keyword evidence="4 6" id="KW-1278">Translocase</keyword>
<dbReference type="GO" id="GO:0005886">
    <property type="term" value="C:plasma membrane"/>
    <property type="evidence" value="ECO:0007669"/>
    <property type="project" value="UniProtKB-SubCell"/>
</dbReference>
<reference evidence="9" key="1">
    <citation type="submission" date="2019-04" db="EMBL/GenBank/DDBJ databases">
        <authorList>
            <consortium name="Science for Life Laboratories"/>
        </authorList>
    </citation>
    <scope>NUCLEOTIDE SEQUENCE</scope>
    <source>
        <strain evidence="9">MBLW1</strain>
    </source>
</reference>
<comment type="subunit">
    <text evidence="6">NDH-1 is composed of 14 different subunits. Subunits NuoB, C, D, E, F, and G constitute the peripheral sector of the complex.</text>
</comment>
<comment type="similarity">
    <text evidence="1 6 7">Belongs to the complex I 20 kDa subunit family.</text>
</comment>
<feature type="binding site" evidence="6">
    <location>
        <position position="104"/>
    </location>
    <ligand>
        <name>[4Fe-4S] cluster</name>
        <dbReference type="ChEBI" id="CHEBI:49883"/>
    </ligand>
</feature>
<comment type="subcellular location">
    <subcellularLocation>
        <location evidence="6">Cell membrane</location>
        <topology evidence="6">Peripheral membrane protein</topology>
        <orientation evidence="6">Cytoplasmic side</orientation>
    </subcellularLocation>
</comment>
<feature type="binding site" evidence="6">
    <location>
        <position position="38"/>
    </location>
    <ligand>
        <name>[4Fe-4S] cluster</name>
        <dbReference type="ChEBI" id="CHEBI:49883"/>
    </ligand>
</feature>
<keyword evidence="3 6" id="KW-0874">Quinone</keyword>
<dbReference type="RefSeq" id="WP_162657268.1">
    <property type="nucleotide sequence ID" value="NZ_LR593887.1"/>
</dbReference>
<dbReference type="GO" id="GO:0009060">
    <property type="term" value="P:aerobic respiration"/>
    <property type="evidence" value="ECO:0007669"/>
    <property type="project" value="TreeGrafter"/>
</dbReference>
<dbReference type="GO" id="GO:0008137">
    <property type="term" value="F:NADH dehydrogenase (ubiquinone) activity"/>
    <property type="evidence" value="ECO:0007669"/>
    <property type="project" value="InterPro"/>
</dbReference>
<dbReference type="GO" id="GO:0005506">
    <property type="term" value="F:iron ion binding"/>
    <property type="evidence" value="ECO:0007669"/>
    <property type="project" value="UniProtKB-UniRule"/>
</dbReference>
<name>A0A6C2YMA7_9BACT</name>
<dbReference type="KEGG" id="tim:GMBLW1_19080"/>
<dbReference type="GO" id="GO:0051539">
    <property type="term" value="F:4 iron, 4 sulfur cluster binding"/>
    <property type="evidence" value="ECO:0007669"/>
    <property type="project" value="UniProtKB-KW"/>
</dbReference>
<dbReference type="PANTHER" id="PTHR11995">
    <property type="entry name" value="NADH DEHYDROGENASE"/>
    <property type="match status" value="1"/>
</dbReference>
<dbReference type="GO" id="GO:0050136">
    <property type="term" value="F:NADH dehydrogenase (quinone) (non-electrogenic) activity"/>
    <property type="evidence" value="ECO:0007669"/>
    <property type="project" value="UniProtKB-UniRule"/>
</dbReference>
<dbReference type="Pfam" id="PF01058">
    <property type="entry name" value="Oxidored_q6"/>
    <property type="match status" value="1"/>
</dbReference>
<evidence type="ECO:0000256" key="1">
    <source>
        <dbReference type="ARBA" id="ARBA00009173"/>
    </source>
</evidence>
<dbReference type="AlphaFoldDB" id="A0A6C2YMA7"/>
<keyword evidence="6 7" id="KW-0004">4Fe-4S</keyword>
<proteinExistence type="inferred from homology"/>
<evidence type="ECO:0000256" key="4">
    <source>
        <dbReference type="ARBA" id="ARBA00022967"/>
    </source>
</evidence>
<keyword evidence="6 7" id="KW-0479">Metal-binding</keyword>
<comment type="cofactor">
    <cofactor evidence="6">
        <name>[4Fe-4S] cluster</name>
        <dbReference type="ChEBI" id="CHEBI:49883"/>
    </cofactor>
    <text evidence="6">Binds 1 [4Fe-4S] cluster.</text>
</comment>
<keyword evidence="6" id="KW-0472">Membrane</keyword>
<keyword evidence="5 6" id="KW-0520">NAD</keyword>
<organism evidence="9">
    <name type="scientific">Tuwongella immobilis</name>
    <dbReference type="NCBI Taxonomy" id="692036"/>
    <lineage>
        <taxon>Bacteria</taxon>
        <taxon>Pseudomonadati</taxon>
        <taxon>Planctomycetota</taxon>
        <taxon>Planctomycetia</taxon>
        <taxon>Gemmatales</taxon>
        <taxon>Gemmataceae</taxon>
        <taxon>Tuwongella</taxon>
    </lineage>
</organism>
<evidence type="ECO:0000256" key="6">
    <source>
        <dbReference type="HAMAP-Rule" id="MF_01356"/>
    </source>
</evidence>
<evidence type="ECO:0000256" key="5">
    <source>
        <dbReference type="ARBA" id="ARBA00023027"/>
    </source>
</evidence>
<dbReference type="EMBL" id="LR586016">
    <property type="protein sequence ID" value="VIP02052.1"/>
    <property type="molecule type" value="Genomic_DNA"/>
</dbReference>
<accession>A0A6C2YMA7</accession>
<keyword evidence="6" id="KW-1003">Cell membrane</keyword>
<keyword evidence="6 7" id="KW-0408">Iron</keyword>
<evidence type="ECO:0000313" key="9">
    <source>
        <dbReference type="EMBL" id="VIP02052.1"/>
    </source>
</evidence>
<dbReference type="Gene3D" id="3.40.50.12280">
    <property type="match status" value="1"/>
</dbReference>
<gene>
    <name evidence="6" type="primary">nuoB</name>
    <name evidence="9" type="ORF">GMBLW1_19080</name>
</gene>
<dbReference type="SUPFAM" id="SSF56770">
    <property type="entry name" value="HydA/Nqo6-like"/>
    <property type="match status" value="1"/>
</dbReference>
<feature type="binding site" evidence="6">
    <location>
        <position position="135"/>
    </location>
    <ligand>
        <name>[4Fe-4S] cluster</name>
        <dbReference type="ChEBI" id="CHEBI:49883"/>
    </ligand>
</feature>
<dbReference type="GO" id="GO:0015990">
    <property type="term" value="P:electron transport coupled proton transport"/>
    <property type="evidence" value="ECO:0007669"/>
    <property type="project" value="TreeGrafter"/>
</dbReference>
<dbReference type="GO" id="GO:0045271">
    <property type="term" value="C:respiratory chain complex I"/>
    <property type="evidence" value="ECO:0007669"/>
    <property type="project" value="TreeGrafter"/>
</dbReference>
<dbReference type="GO" id="GO:0048038">
    <property type="term" value="F:quinone binding"/>
    <property type="evidence" value="ECO:0007669"/>
    <property type="project" value="UniProtKB-KW"/>
</dbReference>
<dbReference type="HAMAP" id="MF_01356">
    <property type="entry name" value="NDH1_NuoB"/>
    <property type="match status" value="1"/>
</dbReference>
<keyword evidence="2 6" id="KW-0813">Transport</keyword>
<dbReference type="EC" id="7.1.1.-" evidence="6"/>
<dbReference type="NCBIfam" id="TIGR01957">
    <property type="entry name" value="nuoB_fam"/>
    <property type="match status" value="1"/>
</dbReference>
<evidence type="ECO:0000256" key="3">
    <source>
        <dbReference type="ARBA" id="ARBA00022719"/>
    </source>
</evidence>
<keyword evidence="6 7" id="KW-0411">Iron-sulfur</keyword>
<dbReference type="Proteomes" id="UP000464378">
    <property type="component" value="Chromosome"/>
</dbReference>
<dbReference type="FunFam" id="3.40.50.12280:FF:000002">
    <property type="entry name" value="NADH-quinone oxidoreductase subunit B"/>
    <property type="match status" value="1"/>
</dbReference>
<sequence>MGVLEGRFEESVMTTTLEQAINWARESSLWPMTFGLACCAIEMMATGASRYDIDRFGAGAFRATPRQADLMIVAGTVNHKMASRVQRLYHQMPDPKFVIAMGACTCGGGPYYKYGYNVVKGVDLVVPVDVYVPGCPPRPEALLEGLMRVQDKVRAMHELTRGQPIGELIPKRTGGVMLADEVDTPEKALAFAIRNKEQAKPSKA</sequence>
<keyword evidence="6" id="KW-0830">Ubiquinone</keyword>
<protein>
    <recommendedName>
        <fullName evidence="6">NADH-quinone oxidoreductase subunit B</fullName>
        <ecNumber evidence="6">7.1.1.-</ecNumber>
    </recommendedName>
    <alternativeName>
        <fullName evidence="6">NADH dehydrogenase I subunit B</fullName>
    </alternativeName>
    <alternativeName>
        <fullName evidence="6">NDH-1 subunit B</fullName>
    </alternativeName>
</protein>
<dbReference type="InParanoid" id="A0A6C2YMA7"/>
<keyword evidence="10" id="KW-1185">Reference proteome</keyword>
<dbReference type="InterPro" id="IPR006138">
    <property type="entry name" value="NADH_UQ_OxRdtase_20Kd_su"/>
</dbReference>
<evidence type="ECO:0000313" key="10">
    <source>
        <dbReference type="Proteomes" id="UP000464378"/>
    </source>
</evidence>
<feature type="binding site" evidence="6">
    <location>
        <position position="39"/>
    </location>
    <ligand>
        <name>[4Fe-4S] cluster</name>
        <dbReference type="ChEBI" id="CHEBI:49883"/>
    </ligand>
</feature>
<evidence type="ECO:0000256" key="2">
    <source>
        <dbReference type="ARBA" id="ARBA00022448"/>
    </source>
</evidence>